<dbReference type="SUPFAM" id="SSF55874">
    <property type="entry name" value="ATPase domain of HSP90 chaperone/DNA topoisomerase II/histidine kinase"/>
    <property type="match status" value="1"/>
</dbReference>
<dbReference type="InterPro" id="IPR011712">
    <property type="entry name" value="Sig_transdc_His_kin_sub3_dim/P"/>
</dbReference>
<organism evidence="6 7">
    <name type="scientific">Phytohabitans suffuscus</name>
    <dbReference type="NCBI Taxonomy" id="624315"/>
    <lineage>
        <taxon>Bacteria</taxon>
        <taxon>Bacillati</taxon>
        <taxon>Actinomycetota</taxon>
        <taxon>Actinomycetes</taxon>
        <taxon>Micromonosporales</taxon>
        <taxon>Micromonosporaceae</taxon>
    </lineage>
</organism>
<dbReference type="PANTHER" id="PTHR24421">
    <property type="entry name" value="NITRATE/NITRITE SENSOR PROTEIN NARX-RELATED"/>
    <property type="match status" value="1"/>
</dbReference>
<dbReference type="EMBL" id="AP022871">
    <property type="protein sequence ID" value="BCB89757.1"/>
    <property type="molecule type" value="Genomic_DNA"/>
</dbReference>
<feature type="transmembrane region" description="Helical" evidence="4">
    <location>
        <begin position="117"/>
        <end position="138"/>
    </location>
</feature>
<dbReference type="Gene3D" id="3.30.565.10">
    <property type="entry name" value="Histidine kinase-like ATPase, C-terminal domain"/>
    <property type="match status" value="1"/>
</dbReference>
<feature type="transmembrane region" description="Helical" evidence="4">
    <location>
        <begin position="20"/>
        <end position="38"/>
    </location>
</feature>
<dbReference type="GO" id="GO:0016020">
    <property type="term" value="C:membrane"/>
    <property type="evidence" value="ECO:0007669"/>
    <property type="project" value="InterPro"/>
</dbReference>
<feature type="domain" description="Signal transduction histidine kinase subgroup 3 dimerisation and phosphoacceptor" evidence="5">
    <location>
        <begin position="183"/>
        <end position="247"/>
    </location>
</feature>
<keyword evidence="3" id="KW-0902">Two-component regulatory system</keyword>
<evidence type="ECO:0000256" key="2">
    <source>
        <dbReference type="ARBA" id="ARBA00022777"/>
    </source>
</evidence>
<evidence type="ECO:0000313" key="6">
    <source>
        <dbReference type="EMBL" id="BCB89757.1"/>
    </source>
</evidence>
<dbReference type="GO" id="GO:0000155">
    <property type="term" value="F:phosphorelay sensor kinase activity"/>
    <property type="evidence" value="ECO:0007669"/>
    <property type="project" value="InterPro"/>
</dbReference>
<protein>
    <recommendedName>
        <fullName evidence="5">Signal transduction histidine kinase subgroup 3 dimerisation and phosphoacceptor domain-containing protein</fullName>
    </recommendedName>
</protein>
<evidence type="ECO:0000256" key="1">
    <source>
        <dbReference type="ARBA" id="ARBA00022679"/>
    </source>
</evidence>
<evidence type="ECO:0000313" key="7">
    <source>
        <dbReference type="Proteomes" id="UP000503011"/>
    </source>
</evidence>
<evidence type="ECO:0000256" key="4">
    <source>
        <dbReference type="SAM" id="Phobius"/>
    </source>
</evidence>
<reference evidence="6 7" key="1">
    <citation type="submission" date="2020-03" db="EMBL/GenBank/DDBJ databases">
        <title>Whole genome shotgun sequence of Phytohabitans suffuscus NBRC 105367.</title>
        <authorList>
            <person name="Komaki H."/>
            <person name="Tamura T."/>
        </authorList>
    </citation>
    <scope>NUCLEOTIDE SEQUENCE [LARGE SCALE GENOMIC DNA]</scope>
    <source>
        <strain evidence="6 7">NBRC 105367</strain>
    </source>
</reference>
<gene>
    <name evidence="6" type="ORF">Psuf_070700</name>
</gene>
<dbReference type="InterPro" id="IPR036890">
    <property type="entry name" value="HATPase_C_sf"/>
</dbReference>
<keyword evidence="2" id="KW-0418">Kinase</keyword>
<evidence type="ECO:0000256" key="3">
    <source>
        <dbReference type="ARBA" id="ARBA00023012"/>
    </source>
</evidence>
<dbReference type="Pfam" id="PF07730">
    <property type="entry name" value="HisKA_3"/>
    <property type="match status" value="1"/>
</dbReference>
<dbReference type="InterPro" id="IPR050482">
    <property type="entry name" value="Sensor_HK_TwoCompSys"/>
</dbReference>
<feature type="transmembrane region" description="Helical" evidence="4">
    <location>
        <begin position="83"/>
        <end position="110"/>
    </location>
</feature>
<reference evidence="6 7" key="2">
    <citation type="submission" date="2020-03" db="EMBL/GenBank/DDBJ databases">
        <authorList>
            <person name="Ichikawa N."/>
            <person name="Kimura A."/>
            <person name="Kitahashi Y."/>
            <person name="Uohara A."/>
        </authorList>
    </citation>
    <scope>NUCLEOTIDE SEQUENCE [LARGE SCALE GENOMIC DNA]</scope>
    <source>
        <strain evidence="6 7">NBRC 105367</strain>
    </source>
</reference>
<evidence type="ECO:0000259" key="5">
    <source>
        <dbReference type="Pfam" id="PF07730"/>
    </source>
</evidence>
<dbReference type="Gene3D" id="1.20.5.1930">
    <property type="match status" value="1"/>
</dbReference>
<keyword evidence="4" id="KW-1133">Transmembrane helix</keyword>
<feature type="transmembrane region" description="Helical" evidence="4">
    <location>
        <begin position="144"/>
        <end position="162"/>
    </location>
</feature>
<dbReference type="GO" id="GO:0046983">
    <property type="term" value="F:protein dimerization activity"/>
    <property type="evidence" value="ECO:0007669"/>
    <property type="project" value="InterPro"/>
</dbReference>
<keyword evidence="4" id="KW-0472">Membrane</keyword>
<keyword evidence="4" id="KW-0812">Transmembrane</keyword>
<name>A0A6F8YUE3_9ACTN</name>
<dbReference type="Proteomes" id="UP000503011">
    <property type="component" value="Chromosome"/>
</dbReference>
<dbReference type="PANTHER" id="PTHR24421:SF63">
    <property type="entry name" value="SENSOR HISTIDINE KINASE DESK"/>
    <property type="match status" value="1"/>
</dbReference>
<keyword evidence="1" id="KW-0808">Transferase</keyword>
<dbReference type="CDD" id="cd16917">
    <property type="entry name" value="HATPase_UhpB-NarQ-NarX-like"/>
    <property type="match status" value="1"/>
</dbReference>
<keyword evidence="7" id="KW-1185">Reference proteome</keyword>
<proteinExistence type="predicted"/>
<dbReference type="AlphaFoldDB" id="A0A6F8YUE3"/>
<dbReference type="KEGG" id="psuu:Psuf_070700"/>
<sequence>MPSTESARHGDGTPRVAHLQLAILTILLAAQISTLLAGPMPPRQLTASLAAVTALAVLQARHLRAPARSPLWLRLGLVSAEGLTTYLPLLAIGAAWPGMGGFLAASVLLVLPGRAAWPLVAAVIMGLFAAAMSQGLGVRNSGNVAIASLAVGLTLFGVCHLTSTIMHMRGMHTEATQLAVVKERLRFARDLHDLLGYNLAAITLKAELSRRLIRKDPAAAGDELRDVVDIARQAVAEVRHVVDGYRNISLAQEIAAAASLLASADVAARVEMSCGILPDKVDSVLAMVLRELTTNILRHSTARNCWITAVQADEHITLSVANDGVPRAAANHRDGGGLENLASRLEAVGGTLSATVCDDGRFRVLAEIAI</sequence>
<accession>A0A6F8YUE3</accession>